<keyword evidence="3" id="KW-1185">Reference proteome</keyword>
<dbReference type="Pfam" id="PF12728">
    <property type="entry name" value="HTH_17"/>
    <property type="match status" value="1"/>
</dbReference>
<evidence type="ECO:0000259" key="1">
    <source>
        <dbReference type="Pfam" id="PF12728"/>
    </source>
</evidence>
<sequence length="93" mass="11106">METTSFIEALRFDIKTSLREEILAELQPEIERMLHANIFDFEEAWRYLKVSSSTLRRMVKNNEIPFFKQRGNVYFRQIDINSHISRILIKNGA</sequence>
<evidence type="ECO:0000313" key="2">
    <source>
        <dbReference type="EMBL" id="SIQ67643.1"/>
    </source>
</evidence>
<dbReference type="EMBL" id="FTNK01000003">
    <property type="protein sequence ID" value="SIQ67643.1"/>
    <property type="molecule type" value="Genomic_DNA"/>
</dbReference>
<dbReference type="InterPro" id="IPR009061">
    <property type="entry name" value="DNA-bd_dom_put_sf"/>
</dbReference>
<accession>A0ABY1JS33</accession>
<evidence type="ECO:0000313" key="3">
    <source>
        <dbReference type="Proteomes" id="UP000186666"/>
    </source>
</evidence>
<dbReference type="Proteomes" id="UP000186666">
    <property type="component" value="Unassembled WGS sequence"/>
</dbReference>
<name>A0ABY1JS33_9BACL</name>
<dbReference type="SUPFAM" id="SSF46955">
    <property type="entry name" value="Putative DNA-binding domain"/>
    <property type="match status" value="1"/>
</dbReference>
<protein>
    <submittedName>
        <fullName evidence="2">DNA binding domain-containing protein, excisionase family</fullName>
    </submittedName>
</protein>
<comment type="caution">
    <text evidence="2">The sequence shown here is derived from an EMBL/GenBank/DDBJ whole genome shotgun (WGS) entry which is preliminary data.</text>
</comment>
<feature type="domain" description="Helix-turn-helix" evidence="1">
    <location>
        <begin position="40"/>
        <end position="85"/>
    </location>
</feature>
<proteinExistence type="predicted"/>
<reference evidence="2 3" key="1">
    <citation type="submission" date="2017-01" db="EMBL/GenBank/DDBJ databases">
        <authorList>
            <person name="Varghese N."/>
            <person name="Submissions S."/>
        </authorList>
    </citation>
    <scope>NUCLEOTIDE SEQUENCE [LARGE SCALE GENOMIC DNA]</scope>
    <source>
        <strain evidence="2 3">ATCC 23464</strain>
    </source>
</reference>
<dbReference type="InterPro" id="IPR041657">
    <property type="entry name" value="HTH_17"/>
</dbReference>
<organism evidence="2 3">
    <name type="scientific">Paenibacillus macquariensis</name>
    <dbReference type="NCBI Taxonomy" id="948756"/>
    <lineage>
        <taxon>Bacteria</taxon>
        <taxon>Bacillati</taxon>
        <taxon>Bacillota</taxon>
        <taxon>Bacilli</taxon>
        <taxon>Bacillales</taxon>
        <taxon>Paenibacillaceae</taxon>
        <taxon>Paenibacillus</taxon>
    </lineage>
</organism>
<dbReference type="RefSeq" id="WP_068582729.1">
    <property type="nucleotide sequence ID" value="NZ_FTNK01000003.1"/>
</dbReference>
<gene>
    <name evidence="2" type="ORF">SAMN05421578_103312</name>
</gene>